<proteinExistence type="predicted"/>
<reference evidence="4" key="1">
    <citation type="submission" date="2020-10" db="EMBL/GenBank/DDBJ databases">
        <authorList>
            <person name="Han B."/>
            <person name="Lu T."/>
            <person name="Zhao Q."/>
            <person name="Huang X."/>
            <person name="Zhao Y."/>
        </authorList>
    </citation>
    <scope>NUCLEOTIDE SEQUENCE</scope>
</reference>
<feature type="region of interest" description="Disordered" evidence="1">
    <location>
        <begin position="385"/>
        <end position="414"/>
    </location>
</feature>
<dbReference type="PANTHER" id="PTHR23274:SF53">
    <property type="entry name" value="ATP-DEPENDENT DNA HELICASE"/>
    <property type="match status" value="1"/>
</dbReference>
<keyword evidence="5" id="KW-1185">Reference proteome</keyword>
<dbReference type="PANTHER" id="PTHR23274">
    <property type="entry name" value="DNA HELICASE-RELATED"/>
    <property type="match status" value="1"/>
</dbReference>
<protein>
    <recommendedName>
        <fullName evidence="6">ATP-dependent DNA helicase</fullName>
    </recommendedName>
</protein>
<dbReference type="InterPro" id="IPR003871">
    <property type="entry name" value="RFA1B/D_OB_1st"/>
</dbReference>
<dbReference type="AlphaFoldDB" id="A0A811PQL2"/>
<evidence type="ECO:0000256" key="1">
    <source>
        <dbReference type="SAM" id="MobiDB-lite"/>
    </source>
</evidence>
<feature type="domain" description="Replication protein A 70 kDa DNA-binding subunit B/D first OB fold" evidence="2">
    <location>
        <begin position="231"/>
        <end position="318"/>
    </location>
</feature>
<dbReference type="Proteomes" id="UP000604825">
    <property type="component" value="Unassembled WGS sequence"/>
</dbReference>
<dbReference type="InterPro" id="IPR049163">
    <property type="entry name" value="Pif1-like_2B_dom"/>
</dbReference>
<dbReference type="Gene3D" id="2.40.50.140">
    <property type="entry name" value="Nucleic acid-binding proteins"/>
    <property type="match status" value="1"/>
</dbReference>
<dbReference type="InterPro" id="IPR027417">
    <property type="entry name" value="P-loop_NTPase"/>
</dbReference>
<gene>
    <name evidence="4" type="ORF">NCGR_LOCUS29135</name>
</gene>
<accession>A0A811PQL2</accession>
<dbReference type="GO" id="GO:0006260">
    <property type="term" value="P:DNA replication"/>
    <property type="evidence" value="ECO:0007669"/>
    <property type="project" value="TreeGrafter"/>
</dbReference>
<dbReference type="GO" id="GO:0005657">
    <property type="term" value="C:replication fork"/>
    <property type="evidence" value="ECO:0007669"/>
    <property type="project" value="TreeGrafter"/>
</dbReference>
<dbReference type="InterPro" id="IPR012340">
    <property type="entry name" value="NA-bd_OB-fold"/>
</dbReference>
<feature type="region of interest" description="Disordered" evidence="1">
    <location>
        <begin position="345"/>
        <end position="364"/>
    </location>
</feature>
<dbReference type="OrthoDB" id="668913at2759"/>
<dbReference type="CDD" id="cd18809">
    <property type="entry name" value="SF1_C_RecD"/>
    <property type="match status" value="1"/>
</dbReference>
<evidence type="ECO:0008006" key="6">
    <source>
        <dbReference type="Google" id="ProtNLM"/>
    </source>
</evidence>
<evidence type="ECO:0000259" key="2">
    <source>
        <dbReference type="Pfam" id="PF02721"/>
    </source>
</evidence>
<comment type="caution">
    <text evidence="4">The sequence shown here is derived from an EMBL/GenBank/DDBJ whole genome shotgun (WGS) entry which is preliminary data.</text>
</comment>
<dbReference type="SUPFAM" id="SSF52540">
    <property type="entry name" value="P-loop containing nucleoside triphosphate hydrolases"/>
    <property type="match status" value="1"/>
</dbReference>
<dbReference type="Pfam" id="PF21530">
    <property type="entry name" value="Pif1_2B_dom"/>
    <property type="match status" value="1"/>
</dbReference>
<dbReference type="SUPFAM" id="SSF50249">
    <property type="entry name" value="Nucleic acid-binding proteins"/>
    <property type="match status" value="1"/>
</dbReference>
<dbReference type="Pfam" id="PF02721">
    <property type="entry name" value="DUF223"/>
    <property type="match status" value="1"/>
</dbReference>
<evidence type="ECO:0000313" key="5">
    <source>
        <dbReference type="Proteomes" id="UP000604825"/>
    </source>
</evidence>
<dbReference type="CDD" id="cd04480">
    <property type="entry name" value="RPA1_DBD_A_like"/>
    <property type="match status" value="1"/>
</dbReference>
<organism evidence="4 5">
    <name type="scientific">Miscanthus lutarioriparius</name>
    <dbReference type="NCBI Taxonomy" id="422564"/>
    <lineage>
        <taxon>Eukaryota</taxon>
        <taxon>Viridiplantae</taxon>
        <taxon>Streptophyta</taxon>
        <taxon>Embryophyta</taxon>
        <taxon>Tracheophyta</taxon>
        <taxon>Spermatophyta</taxon>
        <taxon>Magnoliopsida</taxon>
        <taxon>Liliopsida</taxon>
        <taxon>Poales</taxon>
        <taxon>Poaceae</taxon>
        <taxon>PACMAD clade</taxon>
        <taxon>Panicoideae</taxon>
        <taxon>Andropogonodae</taxon>
        <taxon>Andropogoneae</taxon>
        <taxon>Saccharinae</taxon>
        <taxon>Miscanthus</taxon>
    </lineage>
</organism>
<dbReference type="EMBL" id="CAJGYO010000007">
    <property type="protein sequence ID" value="CAD6244437.1"/>
    <property type="molecule type" value="Genomic_DNA"/>
</dbReference>
<evidence type="ECO:0000259" key="3">
    <source>
        <dbReference type="Pfam" id="PF21530"/>
    </source>
</evidence>
<evidence type="ECO:0000313" key="4">
    <source>
        <dbReference type="EMBL" id="CAD6244437.1"/>
    </source>
</evidence>
<name>A0A811PQL2_9POAL</name>
<feature type="domain" description="DNA helicase Pif1-like 2B" evidence="3">
    <location>
        <begin position="52"/>
        <end position="97"/>
    </location>
</feature>
<sequence>MSQAILTPTNEVEDTINSDVVSLVPGEEYLSCDKIAKSPGTHDSYDLLYPIEFFNSLNGNNFPQHRLLLKKGVPIMMLRNLDQAGGLCNGTRLIVTNIGDMLIEAQIMTGTHAGYVVHIPRFCLTLKNTRLPFVLERRQFPVKVCYAMTINKSQGQTLAHVGVYLKNPVFSHGQLYVIISRVTSKRGNCTDETQNIEYREIPILNFPASCCEFVPMAFALLPTLRPRDWRATVCRKWEYHGGTDDGPIQHVDLVFVDEQGNRMYGEIPAQEVDTKSPLIEEGGIYVISRFRVSNAKSGYRPVDARYMIEFTLHTTVSPARNHMPHFPSRVDSTIAIQISLPLSAAHPQSEKRATRKNPTPAESSNKAFRFPLLAIECPPAGRGRLVGQQYPSQPLPAGSGTVTEKALLRTSGRR</sequence>